<dbReference type="Pfam" id="PF00011">
    <property type="entry name" value="HSP20"/>
    <property type="match status" value="1"/>
</dbReference>
<feature type="domain" description="SHSP" evidence="3">
    <location>
        <begin position="25"/>
        <end position="138"/>
    </location>
</feature>
<dbReference type="InterPro" id="IPR008978">
    <property type="entry name" value="HSP20-like_chaperone"/>
</dbReference>
<comment type="similarity">
    <text evidence="1 2">Belongs to the small heat shock protein (HSP20) family.</text>
</comment>
<dbReference type="PROSITE" id="PS01031">
    <property type="entry name" value="SHSP"/>
    <property type="match status" value="1"/>
</dbReference>
<reference evidence="4 5" key="1">
    <citation type="journal article" date="2022" name="Int. J. Syst. Evol. Microbiol.">
        <title>Apilactobacillus apisilvae sp. nov., Nicolia spurrieriana gen. nov. sp. nov., Bombilactobacillus folatiphilus sp. nov. and Bombilactobacillus thymidiniphilus sp. nov., four new lactic acid bacterial isolates from stingless bees Tetragonula carbonaria and Austroplebeia australis.</title>
        <authorList>
            <person name="Oliphant S.A."/>
            <person name="Watson-Haigh N.S."/>
            <person name="Sumby K.M."/>
            <person name="Gardner J."/>
            <person name="Groom S."/>
            <person name="Jiranek V."/>
        </authorList>
    </citation>
    <scope>NUCLEOTIDE SEQUENCE [LARGE SCALE GENOMIC DNA]</scope>
    <source>
        <strain evidence="4 5">SG4_A1</strain>
    </source>
</reference>
<dbReference type="Gene3D" id="2.60.40.790">
    <property type="match status" value="1"/>
</dbReference>
<evidence type="ECO:0000256" key="2">
    <source>
        <dbReference type="RuleBase" id="RU003616"/>
    </source>
</evidence>
<dbReference type="InterPro" id="IPR031107">
    <property type="entry name" value="Small_HSP"/>
</dbReference>
<protein>
    <submittedName>
        <fullName evidence="4">Hsp20/alpha crystallin family protein</fullName>
    </submittedName>
</protein>
<gene>
    <name evidence="4" type="ORF">MOO47_03375</name>
</gene>
<dbReference type="InterPro" id="IPR002068">
    <property type="entry name" value="A-crystallin/Hsp20_dom"/>
</dbReference>
<dbReference type="PANTHER" id="PTHR11527">
    <property type="entry name" value="HEAT-SHOCK PROTEIN 20 FAMILY MEMBER"/>
    <property type="match status" value="1"/>
</dbReference>
<dbReference type="SUPFAM" id="SSF49764">
    <property type="entry name" value="HSP20-like chaperones"/>
    <property type="match status" value="1"/>
</dbReference>
<dbReference type="Proteomes" id="UP000831947">
    <property type="component" value="Chromosome"/>
</dbReference>
<dbReference type="RefSeq" id="WP_249513388.1">
    <property type="nucleotide sequence ID" value="NZ_CP093365.1"/>
</dbReference>
<sequence length="138" mass="15948">MHNNLANRRDDLFDVLNNWFSNWNEQMPNESMKTDVSESNKAYTVAIDLPDLNKKDISLSYDHDILTVSATREYLSEASDNDDNLIMNERSYGRLNRQYSLPGVDQKAITARYQNGVLKVILPKSHELPDKETKIDIQ</sequence>
<proteinExistence type="inferred from homology"/>
<evidence type="ECO:0000256" key="1">
    <source>
        <dbReference type="PROSITE-ProRule" id="PRU00285"/>
    </source>
</evidence>
<keyword evidence="5" id="KW-1185">Reference proteome</keyword>
<evidence type="ECO:0000259" key="3">
    <source>
        <dbReference type="PROSITE" id="PS01031"/>
    </source>
</evidence>
<evidence type="ECO:0000313" key="4">
    <source>
        <dbReference type="EMBL" id="UQS84204.1"/>
    </source>
</evidence>
<dbReference type="EMBL" id="CP093365">
    <property type="protein sequence ID" value="UQS84204.1"/>
    <property type="molecule type" value="Genomic_DNA"/>
</dbReference>
<organism evidence="4 5">
    <name type="scientific">Bombilactobacillus thymidiniphilus</name>
    <dbReference type="NCBI Taxonomy" id="2923363"/>
    <lineage>
        <taxon>Bacteria</taxon>
        <taxon>Bacillati</taxon>
        <taxon>Bacillota</taxon>
        <taxon>Bacilli</taxon>
        <taxon>Lactobacillales</taxon>
        <taxon>Lactobacillaceae</taxon>
        <taxon>Bombilactobacillus</taxon>
    </lineage>
</organism>
<accession>A0ABY4PFA9</accession>
<evidence type="ECO:0000313" key="5">
    <source>
        <dbReference type="Proteomes" id="UP000831947"/>
    </source>
</evidence>
<dbReference type="CDD" id="cd06471">
    <property type="entry name" value="ACD_LpsHSP_like"/>
    <property type="match status" value="1"/>
</dbReference>
<name>A0ABY4PFA9_9LACO</name>